<accession>A0A7X9RUP1</accession>
<dbReference type="PANTHER" id="PTHR11461">
    <property type="entry name" value="SERINE PROTEASE INHIBITOR, SERPIN"/>
    <property type="match status" value="1"/>
</dbReference>
<evidence type="ECO:0000313" key="3">
    <source>
        <dbReference type="EMBL" id="NME69063.1"/>
    </source>
</evidence>
<organism evidence="3 4">
    <name type="scientific">Flammeovirga aprica JL-4</name>
    <dbReference type="NCBI Taxonomy" id="694437"/>
    <lineage>
        <taxon>Bacteria</taxon>
        <taxon>Pseudomonadati</taxon>
        <taxon>Bacteroidota</taxon>
        <taxon>Cytophagia</taxon>
        <taxon>Cytophagales</taxon>
        <taxon>Flammeovirgaceae</taxon>
        <taxon>Flammeovirga</taxon>
    </lineage>
</organism>
<dbReference type="SUPFAM" id="SSF56574">
    <property type="entry name" value="Serpins"/>
    <property type="match status" value="1"/>
</dbReference>
<dbReference type="GO" id="GO:0005615">
    <property type="term" value="C:extracellular space"/>
    <property type="evidence" value="ECO:0007669"/>
    <property type="project" value="InterPro"/>
</dbReference>
<dbReference type="PROSITE" id="PS00284">
    <property type="entry name" value="SERPIN"/>
    <property type="match status" value="1"/>
</dbReference>
<dbReference type="InterPro" id="IPR042185">
    <property type="entry name" value="Serpin_sf_2"/>
</dbReference>
<comment type="similarity">
    <text evidence="1">Belongs to the serpin family.</text>
</comment>
<dbReference type="GO" id="GO:0004867">
    <property type="term" value="F:serine-type endopeptidase inhibitor activity"/>
    <property type="evidence" value="ECO:0007669"/>
    <property type="project" value="InterPro"/>
</dbReference>
<dbReference type="Pfam" id="PF00079">
    <property type="entry name" value="Serpin"/>
    <property type="match status" value="1"/>
</dbReference>
<dbReference type="AlphaFoldDB" id="A0A7X9RUP1"/>
<sequence length="377" mass="43514">MHRLLLLFTFIFVGVSSLYAQKKYPLLEVGINEASKLSQEKQKNVLFSPLSLYTLNSMLANMSVGETKKELIGHLGYTKDEIVLLNSYLIDLQKRLGEECVLKSALRYSKGYALNSSLKKILEENYEAEIASGDFIRKGEKVKDEINNWFYENTDYKIKDMIESISPMDKLILMNALYFKAEWEHPFDTKQTYNKDFHLNNQKTVKADFLSKTETVKCYASGSTKAIILPYKGNYEMLMISTPTFSFDAITAMDMKLKEKKVHIEFPKFVMNSSLDCIELMRNMNVTIPFQSGADFTMLFKKSEKDLFVSKMYQKSFLKIDEIGTVAVAASVAKVSRSLDMKDYEEYIFDQPFYFIIRNKMTKEPLFIGKVNNPVLN</sequence>
<dbReference type="EMBL" id="JABANE010000034">
    <property type="protein sequence ID" value="NME69063.1"/>
    <property type="molecule type" value="Genomic_DNA"/>
</dbReference>
<feature type="domain" description="Serpin" evidence="2">
    <location>
        <begin position="31"/>
        <end position="374"/>
    </location>
</feature>
<dbReference type="Gene3D" id="3.30.497.10">
    <property type="entry name" value="Antithrombin, subunit I, domain 2"/>
    <property type="match status" value="1"/>
</dbReference>
<dbReference type="InterPro" id="IPR000215">
    <property type="entry name" value="Serpin_fam"/>
</dbReference>
<keyword evidence="4" id="KW-1185">Reference proteome</keyword>
<name>A0A7X9RUP1_9BACT</name>
<dbReference type="CDD" id="cd00172">
    <property type="entry name" value="serpin"/>
    <property type="match status" value="1"/>
</dbReference>
<proteinExistence type="inferred from homology"/>
<evidence type="ECO:0000256" key="1">
    <source>
        <dbReference type="RuleBase" id="RU000411"/>
    </source>
</evidence>
<dbReference type="InterPro" id="IPR023796">
    <property type="entry name" value="Serpin_dom"/>
</dbReference>
<evidence type="ECO:0000259" key="2">
    <source>
        <dbReference type="SMART" id="SM00093"/>
    </source>
</evidence>
<comment type="caution">
    <text evidence="3">The sequence shown here is derived from an EMBL/GenBank/DDBJ whole genome shotgun (WGS) entry which is preliminary data.</text>
</comment>
<reference evidence="3 4" key="1">
    <citation type="submission" date="2020-04" db="EMBL/GenBank/DDBJ databases">
        <title>Flammeovirga sp. SR4, a novel species isolated from seawater.</title>
        <authorList>
            <person name="Wang X."/>
        </authorList>
    </citation>
    <scope>NUCLEOTIDE SEQUENCE [LARGE SCALE GENOMIC DNA]</scope>
    <source>
        <strain evidence="3 4">ATCC 23126</strain>
    </source>
</reference>
<dbReference type="RefSeq" id="WP_169657349.1">
    <property type="nucleotide sequence ID" value="NZ_JABANE010000034.1"/>
</dbReference>
<evidence type="ECO:0000313" key="4">
    <source>
        <dbReference type="Proteomes" id="UP000576082"/>
    </source>
</evidence>
<gene>
    <name evidence="3" type="ORF">HHU12_13900</name>
</gene>
<protein>
    <submittedName>
        <fullName evidence="3">Serpin family protein</fullName>
    </submittedName>
</protein>
<dbReference type="SMART" id="SM00093">
    <property type="entry name" value="SERPIN"/>
    <property type="match status" value="1"/>
</dbReference>
<dbReference type="InterPro" id="IPR042178">
    <property type="entry name" value="Serpin_sf_1"/>
</dbReference>
<dbReference type="InterPro" id="IPR023795">
    <property type="entry name" value="Serpin_CS"/>
</dbReference>
<dbReference type="InterPro" id="IPR036186">
    <property type="entry name" value="Serpin_sf"/>
</dbReference>
<dbReference type="PANTHER" id="PTHR11461:SF211">
    <property type="entry name" value="GH10112P-RELATED"/>
    <property type="match status" value="1"/>
</dbReference>
<dbReference type="Gene3D" id="2.30.39.10">
    <property type="entry name" value="Alpha-1-antitrypsin, domain 1"/>
    <property type="match status" value="1"/>
</dbReference>
<dbReference type="Proteomes" id="UP000576082">
    <property type="component" value="Unassembled WGS sequence"/>
</dbReference>